<dbReference type="PATRIC" id="fig|1240687.3.peg.1467"/>
<name>M6FFU8_9LEPT</name>
<protein>
    <submittedName>
        <fullName evidence="1">Uncharacterized protein</fullName>
    </submittedName>
</protein>
<reference evidence="1 2" key="1">
    <citation type="submission" date="2013-01" db="EMBL/GenBank/DDBJ databases">
        <authorList>
            <person name="Harkins D.M."/>
            <person name="Durkin A.S."/>
            <person name="Brinkac L.M."/>
            <person name="Haft D.H."/>
            <person name="Selengut J.D."/>
            <person name="Sanka R."/>
            <person name="DePew J."/>
            <person name="Purushe J."/>
            <person name="Galloway R.L."/>
            <person name="Vinetz J.M."/>
            <person name="Sutton G.G."/>
            <person name="Nierman W.C."/>
            <person name="Fouts D.E."/>
        </authorList>
    </citation>
    <scope>NUCLEOTIDE SEQUENCE [LARGE SCALE GENOMIC DNA]</scope>
    <source>
        <strain evidence="1 2">Nikolaevo</strain>
    </source>
</reference>
<dbReference type="EMBL" id="ANCE01000077">
    <property type="protein sequence ID" value="EMK24924.1"/>
    <property type="molecule type" value="Genomic_DNA"/>
</dbReference>
<gene>
    <name evidence="1" type="ORF">LEP1GSC008_3140</name>
</gene>
<evidence type="ECO:0000313" key="2">
    <source>
        <dbReference type="Proteomes" id="UP000011980"/>
    </source>
</evidence>
<accession>M6FFU8</accession>
<organism evidence="1 2">
    <name type="scientific">Leptospira kirschneri serovar Bulgarica str. Nikolaevo</name>
    <dbReference type="NCBI Taxonomy" id="1240687"/>
    <lineage>
        <taxon>Bacteria</taxon>
        <taxon>Pseudomonadati</taxon>
        <taxon>Spirochaetota</taxon>
        <taxon>Spirochaetia</taxon>
        <taxon>Leptospirales</taxon>
        <taxon>Leptospiraceae</taxon>
        <taxon>Leptospira</taxon>
    </lineage>
</organism>
<comment type="caution">
    <text evidence="1">The sequence shown here is derived from an EMBL/GenBank/DDBJ whole genome shotgun (WGS) entry which is preliminary data.</text>
</comment>
<evidence type="ECO:0000313" key="1">
    <source>
        <dbReference type="EMBL" id="EMK24924.1"/>
    </source>
</evidence>
<dbReference type="Proteomes" id="UP000011980">
    <property type="component" value="Unassembled WGS sequence"/>
</dbReference>
<proteinExistence type="predicted"/>
<sequence>MQWNADGGFIFQQLYSRLILFFENFSGSKSQISCDGIYLEFLIFAS</sequence>
<dbReference type="AlphaFoldDB" id="M6FFU8"/>